<proteinExistence type="inferred from homology"/>
<dbReference type="Pfam" id="PF00294">
    <property type="entry name" value="PfkB"/>
    <property type="match status" value="1"/>
</dbReference>
<dbReference type="InterPro" id="IPR050306">
    <property type="entry name" value="PfkB_Carbo_kinase"/>
</dbReference>
<evidence type="ECO:0000256" key="2">
    <source>
        <dbReference type="ARBA" id="ARBA00022679"/>
    </source>
</evidence>
<feature type="domain" description="Carbohydrate kinase PfkB" evidence="6">
    <location>
        <begin position="1"/>
        <end position="300"/>
    </location>
</feature>
<evidence type="ECO:0000256" key="5">
    <source>
        <dbReference type="ARBA" id="ARBA00022840"/>
    </source>
</evidence>
<keyword evidence="2" id="KW-0808">Transferase</keyword>
<comment type="similarity">
    <text evidence="1">Belongs to the carbohydrate kinase PfkB family.</text>
</comment>
<dbReference type="InterPro" id="IPR029056">
    <property type="entry name" value="Ribokinase-like"/>
</dbReference>
<gene>
    <name evidence="7" type="ORF">JZ786_23550</name>
</gene>
<dbReference type="RefSeq" id="WP_206656680.1">
    <property type="nucleotide sequence ID" value="NZ_CP071182.1"/>
</dbReference>
<dbReference type="KEGG" id="afx:JZ786_23550"/>
<dbReference type="PANTHER" id="PTHR43085:SF1">
    <property type="entry name" value="PSEUDOURIDINE KINASE-RELATED"/>
    <property type="match status" value="1"/>
</dbReference>
<dbReference type="PANTHER" id="PTHR43085">
    <property type="entry name" value="HEXOKINASE FAMILY MEMBER"/>
    <property type="match status" value="1"/>
</dbReference>
<name>A0A9X7VZA1_9BACL</name>
<evidence type="ECO:0000256" key="3">
    <source>
        <dbReference type="ARBA" id="ARBA00022741"/>
    </source>
</evidence>
<keyword evidence="8" id="KW-1185">Reference proteome</keyword>
<accession>A0A9X7VZA1</accession>
<dbReference type="EMBL" id="CP071182">
    <property type="protein sequence ID" value="QSO47325.1"/>
    <property type="molecule type" value="Genomic_DNA"/>
</dbReference>
<dbReference type="GO" id="GO:0016301">
    <property type="term" value="F:kinase activity"/>
    <property type="evidence" value="ECO:0007669"/>
    <property type="project" value="UniProtKB-KW"/>
</dbReference>
<dbReference type="InterPro" id="IPR002173">
    <property type="entry name" value="Carboh/pur_kinase_PfkB_CS"/>
</dbReference>
<evidence type="ECO:0000313" key="8">
    <source>
        <dbReference type="Proteomes" id="UP000663505"/>
    </source>
</evidence>
<evidence type="ECO:0000313" key="7">
    <source>
        <dbReference type="EMBL" id="QSO47325.1"/>
    </source>
</evidence>
<protein>
    <submittedName>
        <fullName evidence="7">Sugar kinase</fullName>
    </submittedName>
</protein>
<evidence type="ECO:0000259" key="6">
    <source>
        <dbReference type="Pfam" id="PF00294"/>
    </source>
</evidence>
<sequence>MKRIVTLGEPMTMFVADEVGPLDEIDHYTKFVAGAELNVAIGLARLGNFVTYVTRLGDDPFGKYIHRLLRETGLDEAGVAIDDTYPTGFQLKSKVTTGDPEVVYFRKNSAASHLSRADIEHIDLTNVHHVHVTGIPLALSADAREAEFALIKKAKEQGIRVSFDPNLRPSLWPDIETMVETVNQAAALCDIVFPGVGEGAILTGSSDERAIAAFYRQLGVSGTIVKLGPHGAYVDVDGEQYVVPSFSVDDVVDTVGAGDGFAVGVISGLLDGLSLRDAVVRGNAIGAMQVMVPGDNEGLPNQAQLSAFLTGHRV</sequence>
<keyword evidence="3" id="KW-0547">Nucleotide-binding</keyword>
<dbReference type="CDD" id="cd01166">
    <property type="entry name" value="KdgK"/>
    <property type="match status" value="1"/>
</dbReference>
<dbReference type="GO" id="GO:0005524">
    <property type="term" value="F:ATP binding"/>
    <property type="evidence" value="ECO:0007669"/>
    <property type="project" value="UniProtKB-KW"/>
</dbReference>
<organism evidence="7 8">
    <name type="scientific">Alicyclobacillus mengziensis</name>
    <dbReference type="NCBI Taxonomy" id="2931921"/>
    <lineage>
        <taxon>Bacteria</taxon>
        <taxon>Bacillati</taxon>
        <taxon>Bacillota</taxon>
        <taxon>Bacilli</taxon>
        <taxon>Bacillales</taxon>
        <taxon>Alicyclobacillaceae</taxon>
        <taxon>Alicyclobacillus</taxon>
    </lineage>
</organism>
<dbReference type="Gene3D" id="3.40.1190.20">
    <property type="match status" value="1"/>
</dbReference>
<dbReference type="SUPFAM" id="SSF53613">
    <property type="entry name" value="Ribokinase-like"/>
    <property type="match status" value="1"/>
</dbReference>
<keyword evidence="5" id="KW-0067">ATP-binding</keyword>
<dbReference type="PROSITE" id="PS00584">
    <property type="entry name" value="PFKB_KINASES_2"/>
    <property type="match status" value="1"/>
</dbReference>
<reference evidence="7 8" key="1">
    <citation type="submission" date="2021-02" db="EMBL/GenBank/DDBJ databases">
        <title>Alicyclobacillus curvatus sp. nov. and Alicyclobacillus mengziensis sp. nov., two acidophilic bacteria isolated from acid mine drainage.</title>
        <authorList>
            <person name="Huang Y."/>
        </authorList>
    </citation>
    <scope>NUCLEOTIDE SEQUENCE [LARGE SCALE GENOMIC DNA]</scope>
    <source>
        <strain evidence="7 8">S30H14</strain>
    </source>
</reference>
<evidence type="ECO:0000256" key="4">
    <source>
        <dbReference type="ARBA" id="ARBA00022777"/>
    </source>
</evidence>
<dbReference type="Proteomes" id="UP000663505">
    <property type="component" value="Chromosome"/>
</dbReference>
<dbReference type="InterPro" id="IPR011611">
    <property type="entry name" value="PfkB_dom"/>
</dbReference>
<evidence type="ECO:0000256" key="1">
    <source>
        <dbReference type="ARBA" id="ARBA00010688"/>
    </source>
</evidence>
<keyword evidence="4 7" id="KW-0418">Kinase</keyword>
<dbReference type="AlphaFoldDB" id="A0A9X7VZA1"/>